<dbReference type="AlphaFoldDB" id="A0A7S2SLA5"/>
<feature type="signal peptide" evidence="3">
    <location>
        <begin position="1"/>
        <end position="15"/>
    </location>
</feature>
<keyword evidence="2" id="KW-0472">Membrane</keyword>
<keyword evidence="3" id="KW-0732">Signal</keyword>
<gene>
    <name evidence="4" type="ORF">EANT1437_LOCUS16051</name>
</gene>
<evidence type="ECO:0000256" key="1">
    <source>
        <dbReference type="SAM" id="MobiDB-lite"/>
    </source>
</evidence>
<feature type="transmembrane region" description="Helical" evidence="2">
    <location>
        <begin position="249"/>
        <end position="270"/>
    </location>
</feature>
<evidence type="ECO:0000256" key="2">
    <source>
        <dbReference type="SAM" id="Phobius"/>
    </source>
</evidence>
<evidence type="ECO:0008006" key="5">
    <source>
        <dbReference type="Google" id="ProtNLM"/>
    </source>
</evidence>
<evidence type="ECO:0000313" key="4">
    <source>
        <dbReference type="EMBL" id="CAD9703349.1"/>
    </source>
</evidence>
<reference evidence="4" key="1">
    <citation type="submission" date="2021-01" db="EMBL/GenBank/DDBJ databases">
        <authorList>
            <person name="Corre E."/>
            <person name="Pelletier E."/>
            <person name="Niang G."/>
            <person name="Scheremetjew M."/>
            <person name="Finn R."/>
            <person name="Kale V."/>
            <person name="Holt S."/>
            <person name="Cochrane G."/>
            <person name="Meng A."/>
            <person name="Brown T."/>
            <person name="Cohen L."/>
        </authorList>
    </citation>
    <scope>NUCLEOTIDE SEQUENCE</scope>
    <source>
        <strain evidence="4">CCMP1452</strain>
    </source>
</reference>
<proteinExistence type="predicted"/>
<keyword evidence="2" id="KW-1133">Transmembrane helix</keyword>
<feature type="region of interest" description="Disordered" evidence="1">
    <location>
        <begin position="73"/>
        <end position="94"/>
    </location>
</feature>
<keyword evidence="2" id="KW-0812">Transmembrane</keyword>
<dbReference type="EMBL" id="HBHI01031157">
    <property type="protein sequence ID" value="CAD9703349.1"/>
    <property type="molecule type" value="Transcribed_RNA"/>
</dbReference>
<feature type="chain" id="PRO_5030826663" description="Autophagy-related protein 9" evidence="3">
    <location>
        <begin position="16"/>
        <end position="373"/>
    </location>
</feature>
<protein>
    <recommendedName>
        <fullName evidence="5">Autophagy-related protein 9</fullName>
    </recommendedName>
</protein>
<feature type="region of interest" description="Disordered" evidence="1">
    <location>
        <begin position="350"/>
        <end position="373"/>
    </location>
</feature>
<name>A0A7S2SLA5_9STRA</name>
<organism evidence="4">
    <name type="scientific">Eucampia antarctica</name>
    <dbReference type="NCBI Taxonomy" id="49252"/>
    <lineage>
        <taxon>Eukaryota</taxon>
        <taxon>Sar</taxon>
        <taxon>Stramenopiles</taxon>
        <taxon>Ochrophyta</taxon>
        <taxon>Bacillariophyta</taxon>
        <taxon>Mediophyceae</taxon>
        <taxon>Biddulphiophycidae</taxon>
        <taxon>Hemiaulales</taxon>
        <taxon>Hemiaulaceae</taxon>
        <taxon>Eucampia</taxon>
    </lineage>
</organism>
<sequence>MKWLLLSCCCCCCCCRLSSMRSSIAVLVAVLVCCSFVSSSGNRNHHHHGVHSAFLPRSSSHVLYNALRGGSRTSVMEQDDTDTDTDTDNSGMTEEEVAARQIRLVALEKYHMEQQILLTLRSTFLSEVLAQRGIPIATMMDVSTIDGNKPPEPTDWDCALSTEQDPKTCLYSFDAEPNSKVVAPLGTTQYISLSALNRLRRTDRSKVEPMWHSKYAILSSWFSDASEYSLLQHAGIQGFFVSTLLLDTMGLRLLLAVGVMVALLITLPVWEILVQRILTSSYFWNQWTTWGRIAHAALPMKLLLGQMAWKFLAQSFASLETYVRDIVVDYECTLLEQTIPITIFNNDQLQEQEEDDDDEEIQYSEDEECDEYE</sequence>
<feature type="compositionally biased region" description="Acidic residues" evidence="1">
    <location>
        <begin position="77"/>
        <end position="87"/>
    </location>
</feature>
<accession>A0A7S2SLA5</accession>
<evidence type="ECO:0000256" key="3">
    <source>
        <dbReference type="SAM" id="SignalP"/>
    </source>
</evidence>